<evidence type="ECO:0000313" key="2">
    <source>
        <dbReference type="EMBL" id="GFO38117.1"/>
    </source>
</evidence>
<dbReference type="EMBL" id="BLXT01007309">
    <property type="protein sequence ID" value="GFO38117.1"/>
    <property type="molecule type" value="Genomic_DNA"/>
</dbReference>
<name>A0AAV4D1T7_9GAST</name>
<protein>
    <submittedName>
        <fullName evidence="2">Pol polyprotein</fullName>
    </submittedName>
</protein>
<evidence type="ECO:0000259" key="1">
    <source>
        <dbReference type="PROSITE" id="PS50994"/>
    </source>
</evidence>
<dbReference type="Gene3D" id="3.30.420.10">
    <property type="entry name" value="Ribonuclease H-like superfamily/Ribonuclease H"/>
    <property type="match status" value="1"/>
</dbReference>
<dbReference type="GO" id="GO:0015074">
    <property type="term" value="P:DNA integration"/>
    <property type="evidence" value="ECO:0007669"/>
    <property type="project" value="InterPro"/>
</dbReference>
<evidence type="ECO:0000313" key="3">
    <source>
        <dbReference type="Proteomes" id="UP000735302"/>
    </source>
</evidence>
<dbReference type="PANTHER" id="PTHR37984:SF15">
    <property type="entry name" value="INTEGRASE CATALYTIC DOMAIN-CONTAINING PROTEIN"/>
    <property type="match status" value="1"/>
</dbReference>
<reference evidence="2 3" key="1">
    <citation type="journal article" date="2021" name="Elife">
        <title>Chloroplast acquisition without the gene transfer in kleptoplastic sea slugs, Plakobranchus ocellatus.</title>
        <authorList>
            <person name="Maeda T."/>
            <person name="Takahashi S."/>
            <person name="Yoshida T."/>
            <person name="Shimamura S."/>
            <person name="Takaki Y."/>
            <person name="Nagai Y."/>
            <person name="Toyoda A."/>
            <person name="Suzuki Y."/>
            <person name="Arimoto A."/>
            <person name="Ishii H."/>
            <person name="Satoh N."/>
            <person name="Nishiyama T."/>
            <person name="Hasebe M."/>
            <person name="Maruyama T."/>
            <person name="Minagawa J."/>
            <person name="Obokata J."/>
            <person name="Shigenobu S."/>
        </authorList>
    </citation>
    <scope>NUCLEOTIDE SEQUENCE [LARGE SCALE GENOMIC DNA]</scope>
</reference>
<accession>A0AAV4D1T7</accession>
<gene>
    <name evidence="2" type="ORF">PoB_006462200</name>
</gene>
<feature type="domain" description="Integrase catalytic" evidence="1">
    <location>
        <begin position="1"/>
        <end position="74"/>
    </location>
</feature>
<dbReference type="SUPFAM" id="SSF53098">
    <property type="entry name" value="Ribonuclease H-like"/>
    <property type="match status" value="1"/>
</dbReference>
<keyword evidence="3" id="KW-1185">Reference proteome</keyword>
<dbReference type="GO" id="GO:0003676">
    <property type="term" value="F:nucleic acid binding"/>
    <property type="evidence" value="ECO:0007669"/>
    <property type="project" value="InterPro"/>
</dbReference>
<proteinExistence type="predicted"/>
<dbReference type="PROSITE" id="PS50994">
    <property type="entry name" value="INTEGRASE"/>
    <property type="match status" value="1"/>
</dbReference>
<dbReference type="InterPro" id="IPR036397">
    <property type="entry name" value="RNaseH_sf"/>
</dbReference>
<dbReference type="PANTHER" id="PTHR37984">
    <property type="entry name" value="PROTEIN CBG26694"/>
    <property type="match status" value="1"/>
</dbReference>
<organism evidence="2 3">
    <name type="scientific">Plakobranchus ocellatus</name>
    <dbReference type="NCBI Taxonomy" id="259542"/>
    <lineage>
        <taxon>Eukaryota</taxon>
        <taxon>Metazoa</taxon>
        <taxon>Spiralia</taxon>
        <taxon>Lophotrochozoa</taxon>
        <taxon>Mollusca</taxon>
        <taxon>Gastropoda</taxon>
        <taxon>Heterobranchia</taxon>
        <taxon>Euthyneura</taxon>
        <taxon>Panpulmonata</taxon>
        <taxon>Sacoglossa</taxon>
        <taxon>Placobranchoidea</taxon>
        <taxon>Plakobranchidae</taxon>
        <taxon>Plakobranchus</taxon>
    </lineage>
</organism>
<dbReference type="InterPro" id="IPR012337">
    <property type="entry name" value="RNaseH-like_sf"/>
</dbReference>
<dbReference type="InterPro" id="IPR050951">
    <property type="entry name" value="Retrovirus_Pol_polyprotein"/>
</dbReference>
<dbReference type="InterPro" id="IPR001584">
    <property type="entry name" value="Integrase_cat-core"/>
</dbReference>
<comment type="caution">
    <text evidence="2">The sequence shown here is derived from an EMBL/GenBank/DDBJ whole genome shotgun (WGS) entry which is preliminary data.</text>
</comment>
<sequence length="235" mass="26098">MTLMGINRRLSTPYHPISNGMVERLGGNLKRMLTKLKYTNENWDQFIPGELFANHEIPHYSTGYSPFELGFGRKPTGPSDILADAFSGQDNSIPEYMFVTDYVNKLRDNLKTTQKLAHEYAQDKLAEFRDQKNKHRRANRDFDKGNRVLILLPKDGNNLLMTFQGPYEIVNLISLCPRPFLISLCLQHGLISICPTPVSSASVLTLVSSASVSTLVSSASVSTLVSSASVSTLVS</sequence>
<dbReference type="Proteomes" id="UP000735302">
    <property type="component" value="Unassembled WGS sequence"/>
</dbReference>
<dbReference type="AlphaFoldDB" id="A0AAV4D1T7"/>